<organism evidence="2 3">
    <name type="scientific">Thermosynechococcus vestitus (strain NIES-2133 / IAM M-273 / BP-1)</name>
    <dbReference type="NCBI Taxonomy" id="197221"/>
    <lineage>
        <taxon>Bacteria</taxon>
        <taxon>Bacillati</taxon>
        <taxon>Cyanobacteriota</taxon>
        <taxon>Cyanophyceae</taxon>
        <taxon>Acaryochloridales</taxon>
        <taxon>Thermosynechococcaceae</taxon>
        <taxon>Thermosynechococcus</taxon>
    </lineage>
</organism>
<evidence type="ECO:0000313" key="2">
    <source>
        <dbReference type="EMBL" id="BAC08529.1"/>
    </source>
</evidence>
<reference evidence="2 3" key="1">
    <citation type="journal article" date="2002" name="DNA Res.">
        <title>Complete genome structure of the thermophilic cyanobacterium Thermosynechococcus elongatus BP-1.</title>
        <authorList>
            <person name="Nakamura Y."/>
            <person name="Kaneko T."/>
            <person name="Sato S."/>
            <person name="Ikeuchi M."/>
            <person name="Katoh H."/>
            <person name="Sasamoto S."/>
            <person name="Watanabe A."/>
            <person name="Iriguchi M."/>
            <person name="Kawashima K."/>
            <person name="Kimura T."/>
            <person name="Kishida Y."/>
            <person name="Kiyokawa C."/>
            <person name="Kohara M."/>
            <person name="Matsumoto M."/>
            <person name="Matsuno A."/>
            <person name="Nakazaki N."/>
            <person name="Shimpo S."/>
            <person name="Sugimoto M."/>
            <person name="Takeuchi C."/>
            <person name="Yamada M."/>
            <person name="Tabata S."/>
        </authorList>
    </citation>
    <scope>NUCLEOTIDE SEQUENCE [LARGE SCALE GENOMIC DNA]</scope>
    <source>
        <strain evidence="3">IAM M-273 / NIES-2133 / BP-1</strain>
    </source>
</reference>
<dbReference type="AlphaFoldDB" id="Q8DK89"/>
<keyword evidence="3" id="KW-1185">Reference proteome</keyword>
<sequence length="107" mass="11584">MSLLKKSTIPLTVFTAVSLGGGAIATPYPPEVVSRFTNECTTALEQQVPQMAQYGNAYCTCVINELQSSLTLAEFQAIGESVQTNPKPEVRQMLTNTAQTCLQRVSQ</sequence>
<accession>Q8DK89</accession>
<dbReference type="Proteomes" id="UP000000440">
    <property type="component" value="Chromosome"/>
</dbReference>
<name>Q8DK89_THEVB</name>
<feature type="signal peptide" evidence="1">
    <location>
        <begin position="1"/>
        <end position="25"/>
    </location>
</feature>
<dbReference type="EnsemblBacteria" id="BAC08529">
    <property type="protein sequence ID" value="BAC08529"/>
    <property type="gene ID" value="BAC08529"/>
</dbReference>
<protein>
    <submittedName>
        <fullName evidence="2">Tlr0977 protein</fullName>
    </submittedName>
</protein>
<evidence type="ECO:0000256" key="1">
    <source>
        <dbReference type="SAM" id="SignalP"/>
    </source>
</evidence>
<dbReference type="RefSeq" id="WP_011056821.1">
    <property type="nucleotide sequence ID" value="NC_004113.1"/>
</dbReference>
<gene>
    <name evidence="2" type="ordered locus">tlr0977</name>
</gene>
<dbReference type="STRING" id="197221.gene:10747569"/>
<dbReference type="EMBL" id="BA000039">
    <property type="protein sequence ID" value="BAC08529.1"/>
    <property type="molecule type" value="Genomic_DNA"/>
</dbReference>
<feature type="chain" id="PRO_5004304294" evidence="1">
    <location>
        <begin position="26"/>
        <end position="107"/>
    </location>
</feature>
<dbReference type="eggNOG" id="ENOG502ZCN4">
    <property type="taxonomic scope" value="Bacteria"/>
</dbReference>
<dbReference type="KEGG" id="tel:tlr0977"/>
<proteinExistence type="predicted"/>
<keyword evidence="1" id="KW-0732">Signal</keyword>
<evidence type="ECO:0000313" key="3">
    <source>
        <dbReference type="Proteomes" id="UP000000440"/>
    </source>
</evidence>